<accession>A0AC60QS16</accession>
<dbReference type="EMBL" id="JABSTQ010005739">
    <property type="protein sequence ID" value="KAG0438616.1"/>
    <property type="molecule type" value="Genomic_DNA"/>
</dbReference>
<protein>
    <submittedName>
        <fullName evidence="1">Uncharacterized protein</fullName>
    </submittedName>
</protein>
<organism evidence="1 2">
    <name type="scientific">Ixodes persulcatus</name>
    <name type="common">Taiga tick</name>
    <dbReference type="NCBI Taxonomy" id="34615"/>
    <lineage>
        <taxon>Eukaryota</taxon>
        <taxon>Metazoa</taxon>
        <taxon>Ecdysozoa</taxon>
        <taxon>Arthropoda</taxon>
        <taxon>Chelicerata</taxon>
        <taxon>Arachnida</taxon>
        <taxon>Acari</taxon>
        <taxon>Parasitiformes</taxon>
        <taxon>Ixodida</taxon>
        <taxon>Ixodoidea</taxon>
        <taxon>Ixodidae</taxon>
        <taxon>Ixodinae</taxon>
        <taxon>Ixodes</taxon>
    </lineage>
</organism>
<proteinExistence type="predicted"/>
<evidence type="ECO:0000313" key="1">
    <source>
        <dbReference type="EMBL" id="KAG0438616.1"/>
    </source>
</evidence>
<evidence type="ECO:0000313" key="2">
    <source>
        <dbReference type="Proteomes" id="UP000805193"/>
    </source>
</evidence>
<gene>
    <name evidence="1" type="ORF">HPB47_016940</name>
</gene>
<comment type="caution">
    <text evidence="1">The sequence shown here is derived from an EMBL/GenBank/DDBJ whole genome shotgun (WGS) entry which is preliminary data.</text>
</comment>
<reference evidence="1 2" key="1">
    <citation type="journal article" date="2020" name="Cell">
        <title>Large-Scale Comparative Analyses of Tick Genomes Elucidate Their Genetic Diversity and Vector Capacities.</title>
        <authorList>
            <consortium name="Tick Genome and Microbiome Consortium (TIGMIC)"/>
            <person name="Jia N."/>
            <person name="Wang J."/>
            <person name="Shi W."/>
            <person name="Du L."/>
            <person name="Sun Y."/>
            <person name="Zhan W."/>
            <person name="Jiang J.F."/>
            <person name="Wang Q."/>
            <person name="Zhang B."/>
            <person name="Ji P."/>
            <person name="Bell-Sakyi L."/>
            <person name="Cui X.M."/>
            <person name="Yuan T.T."/>
            <person name="Jiang B.G."/>
            <person name="Yang W.F."/>
            <person name="Lam T.T."/>
            <person name="Chang Q.C."/>
            <person name="Ding S.J."/>
            <person name="Wang X.J."/>
            <person name="Zhu J.G."/>
            <person name="Ruan X.D."/>
            <person name="Zhao L."/>
            <person name="Wei J.T."/>
            <person name="Ye R.Z."/>
            <person name="Que T.C."/>
            <person name="Du C.H."/>
            <person name="Zhou Y.H."/>
            <person name="Cheng J.X."/>
            <person name="Dai P.F."/>
            <person name="Guo W.B."/>
            <person name="Han X.H."/>
            <person name="Huang E.J."/>
            <person name="Li L.F."/>
            <person name="Wei W."/>
            <person name="Gao Y.C."/>
            <person name="Liu J.Z."/>
            <person name="Shao H.Z."/>
            <person name="Wang X."/>
            <person name="Wang C.C."/>
            <person name="Yang T.C."/>
            <person name="Huo Q.B."/>
            <person name="Li W."/>
            <person name="Chen H.Y."/>
            <person name="Chen S.E."/>
            <person name="Zhou L.G."/>
            <person name="Ni X.B."/>
            <person name="Tian J.H."/>
            <person name="Sheng Y."/>
            <person name="Liu T."/>
            <person name="Pan Y.S."/>
            <person name="Xia L.Y."/>
            <person name="Li J."/>
            <person name="Zhao F."/>
            <person name="Cao W.C."/>
        </authorList>
    </citation>
    <scope>NUCLEOTIDE SEQUENCE [LARGE SCALE GENOMIC DNA]</scope>
    <source>
        <strain evidence="1">Iper-2018</strain>
    </source>
</reference>
<sequence>MMVFARWKPPRLPANVCMVLAVAGDIPLHDLAALADKVLEVASPTVSNIQAPLQAQQATTSSRQRTVLRRRPRKRTAAVGVKPGTAHSGGGELGG</sequence>
<name>A0AC60QS16_IXOPE</name>
<dbReference type="Proteomes" id="UP000805193">
    <property type="component" value="Unassembled WGS sequence"/>
</dbReference>
<keyword evidence="2" id="KW-1185">Reference proteome</keyword>